<dbReference type="OrthoDB" id="8613538at2"/>
<reference evidence="4 5" key="1">
    <citation type="submission" date="2015-01" db="EMBL/GenBank/DDBJ databases">
        <title>Paenibacillus swuensis/DY6/whole genome sequencing.</title>
        <authorList>
            <person name="Kim M.K."/>
            <person name="Srinivasan S."/>
            <person name="Lee J.-J."/>
        </authorList>
    </citation>
    <scope>NUCLEOTIDE SEQUENCE [LARGE SCALE GENOMIC DNA]</scope>
    <source>
        <strain evidence="4 5">DY6</strain>
    </source>
</reference>
<dbReference type="Pfam" id="PF00497">
    <property type="entry name" value="SBP_bac_3"/>
    <property type="match status" value="1"/>
</dbReference>
<keyword evidence="5" id="KW-1185">Reference proteome</keyword>
<proteinExistence type="predicted"/>
<gene>
    <name evidence="4" type="ORF">SY83_08965</name>
</gene>
<sequence length="280" mass="31310">MKKFTLVIFTLALALLTSACGSNTNESASVKADSLTANGKAEGETAKKIIVGTANDFEQVAFLDDKGNLTGFDVELIREIDKRLEAYEFEFQTLEFSNILLSLETKKVDIAAHLFEKNPEREQKFDFNQEPYAYWRNKIIVASDNADPIKSLDDLQGKKVLIGPTSAQAQLLENYNKENEKDIDIVYQQNDANDEVLQITSGRAYATLGADFLLPIKDPQGKLKTVGEPLNEGNIQYVFRKDDPESKKLAEAIDTTIKELKADGTLKKISEEWLGQDFSK</sequence>
<dbReference type="SUPFAM" id="SSF53850">
    <property type="entry name" value="Periplasmic binding protein-like II"/>
    <property type="match status" value="1"/>
</dbReference>
<dbReference type="AlphaFoldDB" id="A0A172TH60"/>
<evidence type="ECO:0000313" key="4">
    <source>
        <dbReference type="EMBL" id="ANE46389.1"/>
    </source>
</evidence>
<feature type="signal peptide" evidence="2">
    <location>
        <begin position="1"/>
        <end position="19"/>
    </location>
</feature>
<dbReference type="Gene3D" id="3.40.190.10">
    <property type="entry name" value="Periplasmic binding protein-like II"/>
    <property type="match status" value="2"/>
</dbReference>
<dbReference type="EMBL" id="CP011388">
    <property type="protein sequence ID" value="ANE46389.1"/>
    <property type="molecule type" value="Genomic_DNA"/>
</dbReference>
<dbReference type="PATRIC" id="fig|1178515.4.peg.1790"/>
<keyword evidence="1 2" id="KW-0732">Signal</keyword>
<dbReference type="STRING" id="1178515.SY83_08965"/>
<dbReference type="RefSeq" id="WP_068605929.1">
    <property type="nucleotide sequence ID" value="NZ_CP011388.1"/>
</dbReference>
<evidence type="ECO:0000259" key="3">
    <source>
        <dbReference type="SMART" id="SM00062"/>
    </source>
</evidence>
<dbReference type="SMART" id="SM00062">
    <property type="entry name" value="PBPb"/>
    <property type="match status" value="1"/>
</dbReference>
<dbReference type="PANTHER" id="PTHR35936:SF18">
    <property type="entry name" value="L-CYSTINE-BINDING PROTEIN TCYJ"/>
    <property type="match status" value="1"/>
</dbReference>
<evidence type="ECO:0000313" key="5">
    <source>
        <dbReference type="Proteomes" id="UP000076927"/>
    </source>
</evidence>
<evidence type="ECO:0000256" key="1">
    <source>
        <dbReference type="ARBA" id="ARBA00022729"/>
    </source>
</evidence>
<dbReference type="PANTHER" id="PTHR35936">
    <property type="entry name" value="MEMBRANE-BOUND LYTIC MUREIN TRANSGLYCOSYLASE F"/>
    <property type="match status" value="1"/>
</dbReference>
<feature type="domain" description="Solute-binding protein family 3/N-terminal" evidence="3">
    <location>
        <begin position="48"/>
        <end position="277"/>
    </location>
</feature>
<dbReference type="KEGG" id="pswu:SY83_08965"/>
<accession>A0A172TH60</accession>
<evidence type="ECO:0000256" key="2">
    <source>
        <dbReference type="SAM" id="SignalP"/>
    </source>
</evidence>
<organism evidence="4 5">
    <name type="scientific">Paenibacillus swuensis</name>
    <dbReference type="NCBI Taxonomy" id="1178515"/>
    <lineage>
        <taxon>Bacteria</taxon>
        <taxon>Bacillati</taxon>
        <taxon>Bacillota</taxon>
        <taxon>Bacilli</taxon>
        <taxon>Bacillales</taxon>
        <taxon>Paenibacillaceae</taxon>
        <taxon>Paenibacillus</taxon>
    </lineage>
</organism>
<dbReference type="Proteomes" id="UP000076927">
    <property type="component" value="Chromosome"/>
</dbReference>
<dbReference type="InterPro" id="IPR001638">
    <property type="entry name" value="Solute-binding_3/MltF_N"/>
</dbReference>
<protein>
    <submittedName>
        <fullName evidence="4">L-cystine-binding protein TcyJ</fullName>
    </submittedName>
</protein>
<dbReference type="PROSITE" id="PS51257">
    <property type="entry name" value="PROKAR_LIPOPROTEIN"/>
    <property type="match status" value="1"/>
</dbReference>
<feature type="chain" id="PRO_5038837016" evidence="2">
    <location>
        <begin position="20"/>
        <end position="280"/>
    </location>
</feature>
<name>A0A172TH60_9BACL</name>